<protein>
    <submittedName>
        <fullName evidence="3">SPOR domain-containing protein</fullName>
    </submittedName>
</protein>
<keyword evidence="4" id="KW-1185">Reference proteome</keyword>
<dbReference type="Gene3D" id="3.30.70.1070">
    <property type="entry name" value="Sporulation related repeat"/>
    <property type="match status" value="1"/>
</dbReference>
<keyword evidence="1" id="KW-0732">Signal</keyword>
<gene>
    <name evidence="3" type="ORF">FCN74_10945</name>
</gene>
<dbReference type="OrthoDB" id="2473397at2"/>
<organism evidence="3 4">
    <name type="scientific">Mesohalobacter halotolerans</name>
    <dbReference type="NCBI Taxonomy" id="1883405"/>
    <lineage>
        <taxon>Bacteria</taxon>
        <taxon>Pseudomonadati</taxon>
        <taxon>Bacteroidota</taxon>
        <taxon>Flavobacteriia</taxon>
        <taxon>Flavobacteriales</taxon>
        <taxon>Flavobacteriaceae</taxon>
        <taxon>Mesohalobacter</taxon>
    </lineage>
</organism>
<evidence type="ECO:0000259" key="2">
    <source>
        <dbReference type="Pfam" id="PF05036"/>
    </source>
</evidence>
<evidence type="ECO:0000256" key="1">
    <source>
        <dbReference type="SAM" id="SignalP"/>
    </source>
</evidence>
<dbReference type="AlphaFoldDB" id="A0A4U5TPC3"/>
<evidence type="ECO:0000313" key="4">
    <source>
        <dbReference type="Proteomes" id="UP000306552"/>
    </source>
</evidence>
<dbReference type="InterPro" id="IPR036680">
    <property type="entry name" value="SPOR-like_sf"/>
</dbReference>
<dbReference type="GO" id="GO:0042834">
    <property type="term" value="F:peptidoglycan binding"/>
    <property type="evidence" value="ECO:0007669"/>
    <property type="project" value="InterPro"/>
</dbReference>
<name>A0A4U5TPC3_9FLAO</name>
<evidence type="ECO:0000313" key="3">
    <source>
        <dbReference type="EMBL" id="TKS55806.1"/>
    </source>
</evidence>
<comment type="caution">
    <text evidence="3">The sequence shown here is derived from an EMBL/GenBank/DDBJ whole genome shotgun (WGS) entry which is preliminary data.</text>
</comment>
<dbReference type="RefSeq" id="WP_138932634.1">
    <property type="nucleotide sequence ID" value="NZ_SWMU01000004.1"/>
</dbReference>
<dbReference type="InterPro" id="IPR007730">
    <property type="entry name" value="SPOR-like_dom"/>
</dbReference>
<feature type="chain" id="PRO_5020626185" evidence="1">
    <location>
        <begin position="19"/>
        <end position="118"/>
    </location>
</feature>
<reference evidence="3 4" key="1">
    <citation type="submission" date="2019-04" db="EMBL/GenBank/DDBJ databases">
        <title>Psychroflexus halotolerans sp. nov., isolated from a marine solar saltern.</title>
        <authorList>
            <person name="Feng X."/>
        </authorList>
    </citation>
    <scope>NUCLEOTIDE SEQUENCE [LARGE SCALE GENOMIC DNA]</scope>
    <source>
        <strain evidence="3 4">WDS2C27</strain>
    </source>
</reference>
<dbReference type="EMBL" id="SWMU01000004">
    <property type="protein sequence ID" value="TKS55806.1"/>
    <property type="molecule type" value="Genomic_DNA"/>
</dbReference>
<proteinExistence type="predicted"/>
<accession>A0A4U5TPC3</accession>
<feature type="domain" description="SPOR" evidence="2">
    <location>
        <begin position="46"/>
        <end position="115"/>
    </location>
</feature>
<dbReference type="Proteomes" id="UP000306552">
    <property type="component" value="Unassembled WGS sequence"/>
</dbReference>
<dbReference type="SUPFAM" id="SSF110997">
    <property type="entry name" value="Sporulation related repeat"/>
    <property type="match status" value="1"/>
</dbReference>
<dbReference type="Pfam" id="PF05036">
    <property type="entry name" value="SPOR"/>
    <property type="match status" value="1"/>
</dbReference>
<feature type="signal peptide" evidence="1">
    <location>
        <begin position="1"/>
        <end position="18"/>
    </location>
</feature>
<sequence>MKILFFILCISWSLTAKAQNTSVNIQKLDSLLLLKKNMIKNHDIKSFYTIQLFSGNRKNAENAKTEYDSKDYKYPVTIEYETPNYKVWIGQFRTKLYADKAFNEIKKDYPNALILRPG</sequence>